<gene>
    <name evidence="2" type="ORF">MANAM107_10060</name>
</gene>
<dbReference type="EMBL" id="AP025017">
    <property type="protein sequence ID" value="BDA64172.1"/>
    <property type="molecule type" value="Genomic_DNA"/>
</dbReference>
<dbReference type="RefSeq" id="WP_223911909.1">
    <property type="nucleotide sequence ID" value="NZ_AP025017.1"/>
</dbReference>
<keyword evidence="3" id="KW-1185">Reference proteome</keyword>
<name>A0ABN6K3J3_9ACTO</name>
<dbReference type="InterPro" id="IPR009200">
    <property type="entry name" value="DUF1269_membrane"/>
</dbReference>
<proteinExistence type="predicted"/>
<evidence type="ECO:0000313" key="2">
    <source>
        <dbReference type="EMBL" id="BDA64172.1"/>
    </source>
</evidence>
<protein>
    <recommendedName>
        <fullName evidence="4">DUF1269 domain-containing protein</fullName>
    </recommendedName>
</protein>
<evidence type="ECO:0000256" key="1">
    <source>
        <dbReference type="SAM" id="Coils"/>
    </source>
</evidence>
<sequence length="204" mass="21595">MTAHIFAIATFPESSKAYEALSELRQAAGEDRIGIDAAVIAKRDTNGHLSFAEGEDNVIGGGAVTGGLVGTLIGVLGGPLGMLVGWGAGALVGSYSDADRADHVDTALGEISQHLPAGATAIVAEVEEVTPEVLDTIVTSRGGAVLRRDAEEVVDELEAAEAAAETADREASRILREERKAERKQKWEDRVEALREKFHHKKDD</sequence>
<dbReference type="Pfam" id="PF06897">
    <property type="entry name" value="DUF1269"/>
    <property type="match status" value="1"/>
</dbReference>
<feature type="coiled-coil region" evidence="1">
    <location>
        <begin position="147"/>
        <end position="204"/>
    </location>
</feature>
<keyword evidence="1" id="KW-0175">Coiled coil</keyword>
<reference evidence="2 3" key="1">
    <citation type="submission" date="2021-08" db="EMBL/GenBank/DDBJ databases">
        <title>Whole genome sequence of novel Actinomyces species strain MAS-1.</title>
        <authorList>
            <person name="Saito M."/>
            <person name="Kuwahara N."/>
            <person name="Takizawa T."/>
            <person name="Gotouda H."/>
            <person name="Ochiai T."/>
        </authorList>
    </citation>
    <scope>NUCLEOTIDE SEQUENCE [LARGE SCALE GENOMIC DNA]</scope>
    <source>
        <strain evidence="2 3">MAS-1</strain>
    </source>
</reference>
<dbReference type="Proteomes" id="UP000824496">
    <property type="component" value="Chromosome"/>
</dbReference>
<evidence type="ECO:0000313" key="3">
    <source>
        <dbReference type="Proteomes" id="UP000824496"/>
    </source>
</evidence>
<accession>A0ABN6K3J3</accession>
<evidence type="ECO:0008006" key="4">
    <source>
        <dbReference type="Google" id="ProtNLM"/>
    </source>
</evidence>
<organism evidence="2 3">
    <name type="scientific">Actinomyces capricornis</name>
    <dbReference type="NCBI Taxonomy" id="2755559"/>
    <lineage>
        <taxon>Bacteria</taxon>
        <taxon>Bacillati</taxon>
        <taxon>Actinomycetota</taxon>
        <taxon>Actinomycetes</taxon>
        <taxon>Actinomycetales</taxon>
        <taxon>Actinomycetaceae</taxon>
        <taxon>Actinomyces</taxon>
    </lineage>
</organism>